<dbReference type="EMBL" id="HBGE01078699">
    <property type="protein sequence ID" value="CAD9170286.1"/>
    <property type="molecule type" value="Transcribed_RNA"/>
</dbReference>
<evidence type="ECO:0008006" key="2">
    <source>
        <dbReference type="Google" id="ProtNLM"/>
    </source>
</evidence>
<gene>
    <name evidence="1" type="ORF">ACAT0790_LOCUS47055</name>
</gene>
<protein>
    <recommendedName>
        <fullName evidence="2">Methyltransferase FkbM domain-containing protein</fullName>
    </recommendedName>
</protein>
<accession>A0A7S1WIQ8</accession>
<reference evidence="1" key="1">
    <citation type="submission" date="2021-01" db="EMBL/GenBank/DDBJ databases">
        <authorList>
            <person name="Corre E."/>
            <person name="Pelletier E."/>
            <person name="Niang G."/>
            <person name="Scheremetjew M."/>
            <person name="Finn R."/>
            <person name="Kale V."/>
            <person name="Holt S."/>
            <person name="Cochrane G."/>
            <person name="Meng A."/>
            <person name="Brown T."/>
            <person name="Cohen L."/>
        </authorList>
    </citation>
    <scope>NUCLEOTIDE SEQUENCE</scope>
    <source>
        <strain evidence="1">OF101</strain>
    </source>
</reference>
<organism evidence="1">
    <name type="scientific">Alexandrium catenella</name>
    <name type="common">Red tide dinoflagellate</name>
    <name type="synonym">Gonyaulax catenella</name>
    <dbReference type="NCBI Taxonomy" id="2925"/>
    <lineage>
        <taxon>Eukaryota</taxon>
        <taxon>Sar</taxon>
        <taxon>Alveolata</taxon>
        <taxon>Dinophyceae</taxon>
        <taxon>Gonyaulacales</taxon>
        <taxon>Pyrocystaceae</taxon>
        <taxon>Alexandrium</taxon>
    </lineage>
</organism>
<proteinExistence type="predicted"/>
<name>A0A7S1WIQ8_ALECA</name>
<evidence type="ECO:0000313" key="1">
    <source>
        <dbReference type="EMBL" id="CAD9170286.1"/>
    </source>
</evidence>
<dbReference type="AlphaFoldDB" id="A0A7S1WIQ8"/>
<sequence>MRKLWLCAICVAAFATAGWQALRFVVPFIIFKIQEKQKDNHNTLLCRASDPCKLDESAFKMSEQEIAMNSVFSPDLSDEEIERMHATLSLRMTSRAKNGTQPLVLHVGPADLDDEDLGMYTRLAKPLQETHGKVAFVEPHPFLRAKLQNRIRTIPNADQLSLNVLPVALCPSDRNSTLYKISDRFFRDFKETGWLYLIRYWAGLDKEHLLRELQIFCNQTGKVWFFKATHIFPKNFPSTLDAWMPYIEALPVRCLSPVSLLKEAKAGPESVEILTVDAEGYDVELVNMFMALDAFTPSAVMFEWHLHATNPSKLESLVKLSRMLHARGYDVHRHNHDVIAISH</sequence>